<dbReference type="Pfam" id="PF00072">
    <property type="entry name" value="Response_reg"/>
    <property type="match status" value="1"/>
</dbReference>
<dbReference type="SMART" id="SM00448">
    <property type="entry name" value="REC"/>
    <property type="match status" value="1"/>
</dbReference>
<dbReference type="InterPro" id="IPR011006">
    <property type="entry name" value="CheY-like_superfamily"/>
</dbReference>
<dbReference type="InterPro" id="IPR001789">
    <property type="entry name" value="Sig_transdc_resp-reg_receiver"/>
</dbReference>
<dbReference type="SUPFAM" id="SSF52172">
    <property type="entry name" value="CheY-like"/>
    <property type="match status" value="1"/>
</dbReference>
<dbReference type="OrthoDB" id="9782655at2"/>
<proteinExistence type="predicted"/>
<evidence type="ECO:0000256" key="4">
    <source>
        <dbReference type="PROSITE-ProRule" id="PRU00169"/>
    </source>
</evidence>
<dbReference type="PROSITE" id="PS50110">
    <property type="entry name" value="RESPONSE_REGULATORY"/>
    <property type="match status" value="1"/>
</dbReference>
<feature type="domain" description="Response regulatory" evidence="5">
    <location>
        <begin position="13"/>
        <end position="126"/>
    </location>
</feature>
<keyword evidence="2" id="KW-0805">Transcription regulation</keyword>
<keyword evidence="1 4" id="KW-0597">Phosphoprotein</keyword>
<dbReference type="InterPro" id="IPR050595">
    <property type="entry name" value="Bact_response_regulator"/>
</dbReference>
<evidence type="ECO:0000259" key="5">
    <source>
        <dbReference type="PROSITE" id="PS50110"/>
    </source>
</evidence>
<keyword evidence="3" id="KW-0804">Transcription</keyword>
<dbReference type="RefSeq" id="WP_092494852.1">
    <property type="nucleotide sequence ID" value="NZ_FOFG01000001.1"/>
</dbReference>
<reference evidence="6 7" key="1">
    <citation type="submission" date="2016-10" db="EMBL/GenBank/DDBJ databases">
        <authorList>
            <person name="de Groot N.N."/>
        </authorList>
    </citation>
    <scope>NUCLEOTIDE SEQUENCE [LARGE SCALE GENOMIC DNA]</scope>
    <source>
        <strain evidence="6 7">A52C2</strain>
    </source>
</reference>
<evidence type="ECO:0000313" key="7">
    <source>
        <dbReference type="Proteomes" id="UP000199647"/>
    </source>
</evidence>
<dbReference type="Gene3D" id="3.40.50.2300">
    <property type="match status" value="1"/>
</dbReference>
<dbReference type="PANTHER" id="PTHR44591">
    <property type="entry name" value="STRESS RESPONSE REGULATOR PROTEIN 1"/>
    <property type="match status" value="1"/>
</dbReference>
<dbReference type="STRING" id="1855383.SAMN05216548_101346"/>
<accession>A0A1H9A793</accession>
<feature type="modified residue" description="4-aspartylphosphate" evidence="4">
    <location>
        <position position="62"/>
    </location>
</feature>
<evidence type="ECO:0000256" key="3">
    <source>
        <dbReference type="ARBA" id="ARBA00023163"/>
    </source>
</evidence>
<name>A0A1H9A793_9HYPH</name>
<dbReference type="GO" id="GO:0000160">
    <property type="term" value="P:phosphorelay signal transduction system"/>
    <property type="evidence" value="ECO:0007669"/>
    <property type="project" value="InterPro"/>
</dbReference>
<evidence type="ECO:0000256" key="2">
    <source>
        <dbReference type="ARBA" id="ARBA00023015"/>
    </source>
</evidence>
<dbReference type="AlphaFoldDB" id="A0A1H9A793"/>
<gene>
    <name evidence="6" type="ORF">SAMN05216548_101346</name>
</gene>
<protein>
    <submittedName>
        <fullName evidence="6">Response regulator receiver domain-containing protein</fullName>
    </submittedName>
</protein>
<dbReference type="EMBL" id="FOFG01000001">
    <property type="protein sequence ID" value="SEP72514.1"/>
    <property type="molecule type" value="Genomic_DNA"/>
</dbReference>
<evidence type="ECO:0000313" key="6">
    <source>
        <dbReference type="EMBL" id="SEP72514.1"/>
    </source>
</evidence>
<evidence type="ECO:0000256" key="1">
    <source>
        <dbReference type="ARBA" id="ARBA00022553"/>
    </source>
</evidence>
<keyword evidence="7" id="KW-1185">Reference proteome</keyword>
<dbReference type="PANTHER" id="PTHR44591:SF3">
    <property type="entry name" value="RESPONSE REGULATORY DOMAIN-CONTAINING PROTEIN"/>
    <property type="match status" value="1"/>
</dbReference>
<dbReference type="Proteomes" id="UP000199647">
    <property type="component" value="Unassembled WGS sequence"/>
</dbReference>
<organism evidence="6 7">
    <name type="scientific">Faunimonas pinastri</name>
    <dbReference type="NCBI Taxonomy" id="1855383"/>
    <lineage>
        <taxon>Bacteria</taxon>
        <taxon>Pseudomonadati</taxon>
        <taxon>Pseudomonadota</taxon>
        <taxon>Alphaproteobacteria</taxon>
        <taxon>Hyphomicrobiales</taxon>
        <taxon>Afifellaceae</taxon>
        <taxon>Faunimonas</taxon>
    </lineage>
</organism>
<sequence length="142" mass="14845">MAEIGGEANGIGRVLVVDDDQAVLSSLKFALELEGFTVQTYASGTEVLGDALLPGAGCLVIDYNLLEMNGLDLLDDLRRRHVELPAILITTHPNRALRARAAGASVPIVEKPLLGNALTVAIRAALADPRGPGLGMDAPTTH</sequence>